<dbReference type="AlphaFoldDB" id="A0AA39WLP5"/>
<reference evidence="2" key="1">
    <citation type="submission" date="2023-06" db="EMBL/GenBank/DDBJ databases">
        <title>Genome-scale phylogeny and comparative genomics of the fungal order Sordariales.</title>
        <authorList>
            <consortium name="Lawrence Berkeley National Laboratory"/>
            <person name="Hensen N."/>
            <person name="Bonometti L."/>
            <person name="Westerberg I."/>
            <person name="Brannstrom I.O."/>
            <person name="Guillou S."/>
            <person name="Cros-Aarteil S."/>
            <person name="Calhoun S."/>
            <person name="Haridas S."/>
            <person name="Kuo A."/>
            <person name="Mondo S."/>
            <person name="Pangilinan J."/>
            <person name="Riley R."/>
            <person name="Labutti K."/>
            <person name="Andreopoulos B."/>
            <person name="Lipzen A."/>
            <person name="Chen C."/>
            <person name="Yanf M."/>
            <person name="Daum C."/>
            <person name="Ng V."/>
            <person name="Clum A."/>
            <person name="Steindorff A."/>
            <person name="Ohm R."/>
            <person name="Martin F."/>
            <person name="Silar P."/>
            <person name="Natvig D."/>
            <person name="Lalanne C."/>
            <person name="Gautier V."/>
            <person name="Ament-Velasquez S.L."/>
            <person name="Kruys A."/>
            <person name="Hutchinson M.I."/>
            <person name="Powell A.J."/>
            <person name="Barry K."/>
            <person name="Miller A.N."/>
            <person name="Grigoriev I.V."/>
            <person name="Debuchy R."/>
            <person name="Gladieux P."/>
            <person name="Thoren M.H."/>
            <person name="Johannesson H."/>
        </authorList>
    </citation>
    <scope>NUCLEOTIDE SEQUENCE</scope>
    <source>
        <strain evidence="2">CBS 606.72</strain>
    </source>
</reference>
<evidence type="ECO:0000256" key="1">
    <source>
        <dbReference type="SAM" id="Phobius"/>
    </source>
</evidence>
<proteinExistence type="predicted"/>
<keyword evidence="1" id="KW-0472">Membrane</keyword>
<protein>
    <submittedName>
        <fullName evidence="2">Uncharacterized protein</fullName>
    </submittedName>
</protein>
<evidence type="ECO:0000313" key="2">
    <source>
        <dbReference type="EMBL" id="KAK0617713.1"/>
    </source>
</evidence>
<keyword evidence="3" id="KW-1185">Reference proteome</keyword>
<comment type="caution">
    <text evidence="2">The sequence shown here is derived from an EMBL/GenBank/DDBJ whole genome shotgun (WGS) entry which is preliminary data.</text>
</comment>
<keyword evidence="1" id="KW-1133">Transmembrane helix</keyword>
<sequence length="153" mass="16760">MAAAKITGRLPILTVMGAQANLPKVPKQKETEEIITIASTLEVNWARVFGVLGGLLAGQAITILLVLHSCRKVFLPDHASFWPIAKALSIAVVGTGGRSVDTGADLAAHREKEGMRLRYGARKIGIQDQEDVFELSAWDDTEQLDLTRRRLMR</sequence>
<dbReference type="EMBL" id="JAULSU010000005">
    <property type="protein sequence ID" value="KAK0617713.1"/>
    <property type="molecule type" value="Genomic_DNA"/>
</dbReference>
<name>A0AA39WLP5_9PEZI</name>
<keyword evidence="1" id="KW-0812">Transmembrane</keyword>
<organism evidence="2 3">
    <name type="scientific">Immersiella caudata</name>
    <dbReference type="NCBI Taxonomy" id="314043"/>
    <lineage>
        <taxon>Eukaryota</taxon>
        <taxon>Fungi</taxon>
        <taxon>Dikarya</taxon>
        <taxon>Ascomycota</taxon>
        <taxon>Pezizomycotina</taxon>
        <taxon>Sordariomycetes</taxon>
        <taxon>Sordariomycetidae</taxon>
        <taxon>Sordariales</taxon>
        <taxon>Lasiosphaeriaceae</taxon>
        <taxon>Immersiella</taxon>
    </lineage>
</organism>
<dbReference type="Proteomes" id="UP001175000">
    <property type="component" value="Unassembled WGS sequence"/>
</dbReference>
<accession>A0AA39WLP5</accession>
<feature type="transmembrane region" description="Helical" evidence="1">
    <location>
        <begin position="48"/>
        <end position="67"/>
    </location>
</feature>
<evidence type="ECO:0000313" key="3">
    <source>
        <dbReference type="Proteomes" id="UP001175000"/>
    </source>
</evidence>
<gene>
    <name evidence="2" type="ORF">B0T14DRAFT_569195</name>
</gene>